<dbReference type="EMBL" id="BQNB010017690">
    <property type="protein sequence ID" value="GJT66166.1"/>
    <property type="molecule type" value="Genomic_DNA"/>
</dbReference>
<organism evidence="2 3">
    <name type="scientific">Tanacetum coccineum</name>
    <dbReference type="NCBI Taxonomy" id="301880"/>
    <lineage>
        <taxon>Eukaryota</taxon>
        <taxon>Viridiplantae</taxon>
        <taxon>Streptophyta</taxon>
        <taxon>Embryophyta</taxon>
        <taxon>Tracheophyta</taxon>
        <taxon>Spermatophyta</taxon>
        <taxon>Magnoliopsida</taxon>
        <taxon>eudicotyledons</taxon>
        <taxon>Gunneridae</taxon>
        <taxon>Pentapetalae</taxon>
        <taxon>asterids</taxon>
        <taxon>campanulids</taxon>
        <taxon>Asterales</taxon>
        <taxon>Asteraceae</taxon>
        <taxon>Asteroideae</taxon>
        <taxon>Anthemideae</taxon>
        <taxon>Anthemidinae</taxon>
        <taxon>Tanacetum</taxon>
    </lineage>
</organism>
<feature type="region of interest" description="Disordered" evidence="1">
    <location>
        <begin position="290"/>
        <end position="312"/>
    </location>
</feature>
<sequence length="339" mass="38471">MHKMSKYIIQPIERFGVIILPIKGGPTLYVWDKHGEPALPPPPQATPTPPPLMSDMTALLRWILAYYFLPNIETMNQHKDDIGETSNELNSSYSNELRSYIPVPTRRFYPDYNVCTSLDTLQRNDLAMLLEWVRVPVRCNTRLPDGDWKTFDMMYPGCAKEPKKCRLGSLKRDGMYINGPESDTYRASYRGLFSDKNMLEESLQLVLRRCAAMNVQQKLKTTGICAVWSPGGDNVFMISVRHSQPNGIVKKLTFETEKTQIIGSGAEWNDLRYCLLYIDLHIDGESTEVDAPPGIIDVPGEDDDISDDKDPLPHDLADSNVEDLINDDDGVLRKFILVK</sequence>
<reference evidence="2" key="2">
    <citation type="submission" date="2022-01" db="EMBL/GenBank/DDBJ databases">
        <authorList>
            <person name="Yamashiro T."/>
            <person name="Shiraishi A."/>
            <person name="Satake H."/>
            <person name="Nakayama K."/>
        </authorList>
    </citation>
    <scope>NUCLEOTIDE SEQUENCE</scope>
</reference>
<reference evidence="2" key="1">
    <citation type="journal article" date="2022" name="Int. J. Mol. Sci.">
        <title>Draft Genome of Tanacetum Coccineum: Genomic Comparison of Closely Related Tanacetum-Family Plants.</title>
        <authorList>
            <person name="Yamashiro T."/>
            <person name="Shiraishi A."/>
            <person name="Nakayama K."/>
            <person name="Satake H."/>
        </authorList>
    </citation>
    <scope>NUCLEOTIDE SEQUENCE</scope>
</reference>
<evidence type="ECO:0000256" key="1">
    <source>
        <dbReference type="SAM" id="MobiDB-lite"/>
    </source>
</evidence>
<comment type="caution">
    <text evidence="2">The sequence shown here is derived from an EMBL/GenBank/DDBJ whole genome shotgun (WGS) entry which is preliminary data.</text>
</comment>
<protein>
    <submittedName>
        <fullName evidence="2">Uncharacterized protein</fullName>
    </submittedName>
</protein>
<evidence type="ECO:0000313" key="2">
    <source>
        <dbReference type="EMBL" id="GJT66166.1"/>
    </source>
</evidence>
<dbReference type="Proteomes" id="UP001151760">
    <property type="component" value="Unassembled WGS sequence"/>
</dbReference>
<gene>
    <name evidence="2" type="ORF">Tco_1017646</name>
</gene>
<proteinExistence type="predicted"/>
<keyword evidence="3" id="KW-1185">Reference proteome</keyword>
<accession>A0ABQ5FS55</accession>
<evidence type="ECO:0000313" key="3">
    <source>
        <dbReference type="Proteomes" id="UP001151760"/>
    </source>
</evidence>
<name>A0ABQ5FS55_9ASTR</name>